<dbReference type="AlphaFoldDB" id="A0A2H9VPP8"/>
<evidence type="ECO:0000313" key="3">
    <source>
        <dbReference type="Proteomes" id="UP000242687"/>
    </source>
</evidence>
<organism evidence="2 3">
    <name type="scientific">Mucilaginibacter auburnensis</name>
    <dbReference type="NCBI Taxonomy" id="1457233"/>
    <lineage>
        <taxon>Bacteria</taxon>
        <taxon>Pseudomonadati</taxon>
        <taxon>Bacteroidota</taxon>
        <taxon>Sphingobacteriia</taxon>
        <taxon>Sphingobacteriales</taxon>
        <taxon>Sphingobacteriaceae</taxon>
        <taxon>Mucilaginibacter</taxon>
    </lineage>
</organism>
<evidence type="ECO:0000256" key="1">
    <source>
        <dbReference type="SAM" id="Phobius"/>
    </source>
</evidence>
<feature type="transmembrane region" description="Helical" evidence="1">
    <location>
        <begin position="12"/>
        <end position="29"/>
    </location>
</feature>
<comment type="caution">
    <text evidence="2">The sequence shown here is derived from an EMBL/GenBank/DDBJ whole genome shotgun (WGS) entry which is preliminary data.</text>
</comment>
<dbReference type="EMBL" id="PGFJ01000002">
    <property type="protein sequence ID" value="PJJ80297.1"/>
    <property type="molecule type" value="Genomic_DNA"/>
</dbReference>
<sequence length="123" mass="13860">MAISKKQQLKVLLLLAGYLFVVLNHIYFVKPEKYSFAKFGLKINRITPKNNDKPGSDVTGLKKIYKTTVNRNASNLIAKALHKLYVAELLFDASAVVTGNSELKPSTIPVYNLPVKRSYHLRI</sequence>
<keyword evidence="1" id="KW-0472">Membrane</keyword>
<name>A0A2H9VPP8_9SPHI</name>
<protein>
    <submittedName>
        <fullName evidence="2">Uncharacterized protein</fullName>
    </submittedName>
</protein>
<keyword evidence="3" id="KW-1185">Reference proteome</keyword>
<keyword evidence="1" id="KW-1133">Transmembrane helix</keyword>
<reference evidence="2 3" key="1">
    <citation type="submission" date="2017-11" db="EMBL/GenBank/DDBJ databases">
        <title>Genomic Encyclopedia of Archaeal and Bacterial Type Strains, Phase II (KMG-II): From Individual Species to Whole Genera.</title>
        <authorList>
            <person name="Goeker M."/>
        </authorList>
    </citation>
    <scope>NUCLEOTIDE SEQUENCE [LARGE SCALE GENOMIC DNA]</scope>
    <source>
        <strain evidence="2 3">DSM 28175</strain>
    </source>
</reference>
<dbReference type="RefSeq" id="WP_100342585.1">
    <property type="nucleotide sequence ID" value="NZ_PGFJ01000002.1"/>
</dbReference>
<keyword evidence="1" id="KW-0812">Transmembrane</keyword>
<proteinExistence type="predicted"/>
<evidence type="ECO:0000313" key="2">
    <source>
        <dbReference type="EMBL" id="PJJ80297.1"/>
    </source>
</evidence>
<gene>
    <name evidence="2" type="ORF">CLV57_3447</name>
</gene>
<dbReference type="Proteomes" id="UP000242687">
    <property type="component" value="Unassembled WGS sequence"/>
</dbReference>
<accession>A0A2H9VPP8</accession>